<dbReference type="InterPro" id="IPR023210">
    <property type="entry name" value="NADP_OxRdtase_dom"/>
</dbReference>
<proteinExistence type="predicted"/>
<evidence type="ECO:0000256" key="2">
    <source>
        <dbReference type="PIRSR" id="PIRSR000097-2"/>
    </source>
</evidence>
<dbReference type="Gene3D" id="3.20.20.100">
    <property type="entry name" value="NADP-dependent oxidoreductase domain"/>
    <property type="match status" value="1"/>
</dbReference>
<feature type="site" description="Lowers pKa of active site Tyr" evidence="3">
    <location>
        <position position="82"/>
    </location>
</feature>
<accession>A0A543NJW7</accession>
<feature type="domain" description="NADP-dependent oxidoreductase" evidence="4">
    <location>
        <begin position="18"/>
        <end position="272"/>
    </location>
</feature>
<dbReference type="GO" id="GO:0016491">
    <property type="term" value="F:oxidoreductase activity"/>
    <property type="evidence" value="ECO:0007669"/>
    <property type="project" value="InterPro"/>
</dbReference>
<sequence>MATPNTPTVTLGDAAVPPIGQGTWYMGERSSDRETEVRALRHGLDLGLSLIDTAEMYGNGGAEKVVGEAVAGRRDEAVLVSKVLPNNAGKRAAKEACERSLGRIGTDYLDLYLLHWRGSVPLSETVAAMQELQQEGKIRRWGVSNLDTADMRDLWEVPGGPECATDQVLYHAGSRGIEYDLLDWCRERDLPVMAYCPLAQGGRFRRDLLSNPAVTGIAAERDATPAQIALAWTIRDGRTVAIPKAARQEHVAENAAAAGIALTAEELTRLDAAFPPPERKQPLDIV</sequence>
<dbReference type="RefSeq" id="WP_211351791.1">
    <property type="nucleotide sequence ID" value="NZ_VFQC01000001.1"/>
</dbReference>
<keyword evidence="6" id="KW-1185">Reference proteome</keyword>
<dbReference type="PRINTS" id="PR00069">
    <property type="entry name" value="ALDKETRDTASE"/>
</dbReference>
<reference evidence="5 6" key="1">
    <citation type="submission" date="2019-06" db="EMBL/GenBank/DDBJ databases">
        <title>Sequencing the genomes of 1000 actinobacteria strains.</title>
        <authorList>
            <person name="Klenk H.-P."/>
        </authorList>
    </citation>
    <scope>NUCLEOTIDE SEQUENCE [LARGE SCALE GENOMIC DNA]</scope>
    <source>
        <strain evidence="5 6">DSM 45015</strain>
    </source>
</reference>
<evidence type="ECO:0000256" key="1">
    <source>
        <dbReference type="PIRSR" id="PIRSR000097-1"/>
    </source>
</evidence>
<dbReference type="InterPro" id="IPR036812">
    <property type="entry name" value="NAD(P)_OxRdtase_dom_sf"/>
</dbReference>
<dbReference type="PANTHER" id="PTHR43638">
    <property type="entry name" value="OXIDOREDUCTASE, ALDO/KETO REDUCTASE FAMILY PROTEIN"/>
    <property type="match status" value="1"/>
</dbReference>
<dbReference type="Proteomes" id="UP000317422">
    <property type="component" value="Unassembled WGS sequence"/>
</dbReference>
<dbReference type="PIRSF" id="PIRSF000097">
    <property type="entry name" value="AKR"/>
    <property type="match status" value="1"/>
</dbReference>
<dbReference type="EMBL" id="VFQC01000001">
    <property type="protein sequence ID" value="TQN32119.1"/>
    <property type="molecule type" value="Genomic_DNA"/>
</dbReference>
<dbReference type="AlphaFoldDB" id="A0A543NJW7"/>
<dbReference type="InterPro" id="IPR020471">
    <property type="entry name" value="AKR"/>
</dbReference>
<name>A0A543NJW7_9ACTN</name>
<gene>
    <name evidence="5" type="ORF">FHX37_2047</name>
</gene>
<protein>
    <submittedName>
        <fullName evidence="5">Diketogulonate reductase-like aldo/keto reductase</fullName>
    </submittedName>
</protein>
<feature type="active site" description="Proton donor" evidence="1">
    <location>
        <position position="57"/>
    </location>
</feature>
<dbReference type="SUPFAM" id="SSF51430">
    <property type="entry name" value="NAD(P)-linked oxidoreductase"/>
    <property type="match status" value="1"/>
</dbReference>
<dbReference type="PANTHER" id="PTHR43638:SF3">
    <property type="entry name" value="ALDEHYDE REDUCTASE"/>
    <property type="match status" value="1"/>
</dbReference>
<evidence type="ECO:0000259" key="4">
    <source>
        <dbReference type="Pfam" id="PF00248"/>
    </source>
</evidence>
<organism evidence="5 6">
    <name type="scientific">Haloactinospora alba</name>
    <dbReference type="NCBI Taxonomy" id="405555"/>
    <lineage>
        <taxon>Bacteria</taxon>
        <taxon>Bacillati</taxon>
        <taxon>Actinomycetota</taxon>
        <taxon>Actinomycetes</taxon>
        <taxon>Streptosporangiales</taxon>
        <taxon>Nocardiopsidaceae</taxon>
        <taxon>Haloactinospora</taxon>
    </lineage>
</organism>
<dbReference type="Pfam" id="PF00248">
    <property type="entry name" value="Aldo_ket_red"/>
    <property type="match status" value="1"/>
</dbReference>
<evidence type="ECO:0000256" key="3">
    <source>
        <dbReference type="PIRSR" id="PIRSR000097-3"/>
    </source>
</evidence>
<feature type="binding site" evidence="2">
    <location>
        <position position="115"/>
    </location>
    <ligand>
        <name>substrate</name>
    </ligand>
</feature>
<comment type="caution">
    <text evidence="5">The sequence shown here is derived from an EMBL/GenBank/DDBJ whole genome shotgun (WGS) entry which is preliminary data.</text>
</comment>
<dbReference type="CDD" id="cd19138">
    <property type="entry name" value="AKR_YeaE"/>
    <property type="match status" value="1"/>
</dbReference>
<evidence type="ECO:0000313" key="5">
    <source>
        <dbReference type="EMBL" id="TQN32119.1"/>
    </source>
</evidence>
<evidence type="ECO:0000313" key="6">
    <source>
        <dbReference type="Proteomes" id="UP000317422"/>
    </source>
</evidence>